<dbReference type="RefSeq" id="WP_011138788.1">
    <property type="nucleotide sequence ID" value="NC_005090.1"/>
</dbReference>
<evidence type="ECO:0000256" key="4">
    <source>
        <dbReference type="ARBA" id="ARBA00022475"/>
    </source>
</evidence>
<organism evidence="13">
    <name type="scientific">Wolinella succinogenes (strain ATCC 29543 / DSM 1740 / CCUG 13145 / JCM 31913 / LMG 7466 / NCTC 11488 / FDC 602W)</name>
    <name type="common">Vibrio succinogenes</name>
    <dbReference type="NCBI Taxonomy" id="273121"/>
    <lineage>
        <taxon>Bacteria</taxon>
        <taxon>Pseudomonadati</taxon>
        <taxon>Campylobacterota</taxon>
        <taxon>Epsilonproteobacteria</taxon>
        <taxon>Campylobacterales</taxon>
        <taxon>Helicobacteraceae</taxon>
        <taxon>Wolinella</taxon>
    </lineage>
</organism>
<keyword evidence="7 10" id="KW-0653">Protein transport</keyword>
<evidence type="ECO:0000256" key="11">
    <source>
        <dbReference type="SAM" id="Phobius"/>
    </source>
</evidence>
<evidence type="ECO:0000256" key="5">
    <source>
        <dbReference type="ARBA" id="ARBA00022519"/>
    </source>
</evidence>
<keyword evidence="5" id="KW-0997">Cell inner membrane</keyword>
<keyword evidence="3 10" id="KW-0813">Transport</keyword>
<dbReference type="GO" id="GO:0015031">
    <property type="term" value="P:protein transport"/>
    <property type="evidence" value="ECO:0007669"/>
    <property type="project" value="UniProtKB-KW"/>
</dbReference>
<keyword evidence="13" id="KW-1185">Reference proteome</keyword>
<keyword evidence="8 11" id="KW-1133">Transmembrane helix</keyword>
<proteinExistence type="inferred from homology"/>
<keyword evidence="4" id="KW-1003">Cell membrane</keyword>
<comment type="subcellular location">
    <subcellularLocation>
        <location evidence="1">Cell inner membrane</location>
        <topology evidence="1">Single-pass type II membrane protein</topology>
    </subcellularLocation>
    <subcellularLocation>
        <location evidence="10">Cell membrane</location>
        <topology evidence="10">Single-pass type II membrane protein</topology>
    </subcellularLocation>
</comment>
<evidence type="ECO:0000256" key="2">
    <source>
        <dbReference type="ARBA" id="ARBA00005811"/>
    </source>
</evidence>
<dbReference type="GO" id="GO:0022857">
    <property type="term" value="F:transmembrane transporter activity"/>
    <property type="evidence" value="ECO:0007669"/>
    <property type="project" value="InterPro"/>
</dbReference>
<dbReference type="GO" id="GO:0005886">
    <property type="term" value="C:plasma membrane"/>
    <property type="evidence" value="ECO:0007669"/>
    <property type="project" value="UniProtKB-SubCell"/>
</dbReference>
<sequence length="127" mass="13878">MTLKKIDGINIVPFIDIMLVLLVIVLTTATFVAQGQIPVTLPKAQSGSKPSQLKEREFTITEKGDYFLGKEPVSLEQLPKLITTLPKDSPIIIRGDAKSQFERFVVLVGALQDAGLNNLSIITKSSK</sequence>
<evidence type="ECO:0000313" key="12">
    <source>
        <dbReference type="EMBL" id="CAE09991.1"/>
    </source>
</evidence>
<evidence type="ECO:0000256" key="1">
    <source>
        <dbReference type="ARBA" id="ARBA00004249"/>
    </source>
</evidence>
<dbReference type="EMBL" id="BX571659">
    <property type="protein sequence ID" value="CAE09991.1"/>
    <property type="molecule type" value="Genomic_DNA"/>
</dbReference>
<evidence type="ECO:0000256" key="3">
    <source>
        <dbReference type="ARBA" id="ARBA00022448"/>
    </source>
</evidence>
<feature type="transmembrane region" description="Helical" evidence="11">
    <location>
        <begin position="12"/>
        <end position="33"/>
    </location>
</feature>
<accession>Q7MS12</accession>
<dbReference type="PANTHER" id="PTHR30558:SF12">
    <property type="entry name" value="BIOPOLYMER TRANSPORT PROTEIN EXBD"/>
    <property type="match status" value="1"/>
</dbReference>
<evidence type="ECO:0008006" key="14">
    <source>
        <dbReference type="Google" id="ProtNLM"/>
    </source>
</evidence>
<evidence type="ECO:0000256" key="6">
    <source>
        <dbReference type="ARBA" id="ARBA00022692"/>
    </source>
</evidence>
<keyword evidence="9 11" id="KW-0472">Membrane</keyword>
<reference evidence="12 13" key="1">
    <citation type="journal article" date="2003" name="Proc. Natl. Acad. Sci. U.S.A.">
        <title>Complete genome sequence and analysis of Wolinella succinogenes.</title>
        <authorList>
            <person name="Baar C."/>
            <person name="Eppinger M."/>
            <person name="Raddatz G."/>
            <person name="Simon JM."/>
            <person name="Lanz C."/>
            <person name="Klimmek O."/>
            <person name="Nandakumar R."/>
            <person name="Gross R."/>
            <person name="Rosinus A."/>
            <person name="Keller H."/>
            <person name="Jagtap P."/>
            <person name="Linke B."/>
            <person name="Meyer F."/>
            <person name="Lederer H."/>
            <person name="Schuster S.C."/>
        </authorList>
    </citation>
    <scope>NUCLEOTIDE SEQUENCE [LARGE SCALE GENOMIC DNA]</scope>
    <source>
        <strain evidence="13">ATCC 29543 / DSM 1740 / CCUG 13145 / JCM 31913 / LMG 7466 / NCTC 11488 / FDC 602W</strain>
    </source>
</reference>
<comment type="similarity">
    <text evidence="2 10">Belongs to the ExbD/TolR family.</text>
</comment>
<dbReference type="KEGG" id="wsu:WS0886"/>
<dbReference type="Proteomes" id="UP000000422">
    <property type="component" value="Chromosome"/>
</dbReference>
<keyword evidence="6 10" id="KW-0812">Transmembrane</keyword>
<evidence type="ECO:0000313" key="13">
    <source>
        <dbReference type="Proteomes" id="UP000000422"/>
    </source>
</evidence>
<dbReference type="Gene3D" id="3.30.420.270">
    <property type="match status" value="1"/>
</dbReference>
<evidence type="ECO:0000256" key="10">
    <source>
        <dbReference type="RuleBase" id="RU003879"/>
    </source>
</evidence>
<gene>
    <name evidence="12" type="primary">EXBD</name>
    <name evidence="12" type="ordered locus">WS0886</name>
</gene>
<dbReference type="STRING" id="273121.WS0886"/>
<dbReference type="InterPro" id="IPR003400">
    <property type="entry name" value="ExbD"/>
</dbReference>
<dbReference type="eggNOG" id="COG0848">
    <property type="taxonomic scope" value="Bacteria"/>
</dbReference>
<evidence type="ECO:0000256" key="9">
    <source>
        <dbReference type="ARBA" id="ARBA00023136"/>
    </source>
</evidence>
<evidence type="ECO:0000256" key="8">
    <source>
        <dbReference type="ARBA" id="ARBA00022989"/>
    </source>
</evidence>
<evidence type="ECO:0000256" key="7">
    <source>
        <dbReference type="ARBA" id="ARBA00022927"/>
    </source>
</evidence>
<dbReference type="HOGENOM" id="CLU_085305_2_0_7"/>
<dbReference type="Pfam" id="PF02472">
    <property type="entry name" value="ExbD"/>
    <property type="match status" value="1"/>
</dbReference>
<name>Q7MS12_WOLSU</name>
<dbReference type="AlphaFoldDB" id="Q7MS12"/>
<dbReference type="PANTHER" id="PTHR30558">
    <property type="entry name" value="EXBD MEMBRANE COMPONENT OF PMF-DRIVEN MACROMOLECULE IMPORT SYSTEM"/>
    <property type="match status" value="1"/>
</dbReference>
<protein>
    <recommendedName>
        <fullName evidence="14">Biopolymer transport protein ExbD</fullName>
    </recommendedName>
</protein>